<evidence type="ECO:0000259" key="1">
    <source>
        <dbReference type="Pfam" id="PF04264"/>
    </source>
</evidence>
<dbReference type="InterPro" id="IPR007372">
    <property type="entry name" value="Lipid/polyisoprenoid-bd_YceI"/>
</dbReference>
<protein>
    <recommendedName>
        <fullName evidence="1">Lipid/polyisoprenoid-binding YceI-like domain-containing protein</fullName>
    </recommendedName>
</protein>
<sequence length="205" mass="24106">MTYFAFFLSFLLAPTLLTHQFVYISTYMPKEDESIRKTIILDTEKSHIEIHGKTNINSFKCEYKMETMPNQFDIETLKYPTHLNIKNGTLKLKVTEFSCENSQMTKDFRELLEFKKHPFIYIDVNEISQTTSKNFIAETLIQLSGQQQKYNMELATNPSQEWVHCEGEQEICITDFGLDAPEKFLGMVRVNENITIRFQLYLKIL</sequence>
<proteinExistence type="predicted"/>
<dbReference type="EMBL" id="JAEQBW010000004">
    <property type="protein sequence ID" value="MBK6265527.1"/>
    <property type="molecule type" value="Genomic_DNA"/>
</dbReference>
<evidence type="ECO:0000313" key="3">
    <source>
        <dbReference type="Proteomes" id="UP000611723"/>
    </source>
</evidence>
<dbReference type="InterPro" id="IPR036761">
    <property type="entry name" value="TTHA0802/YceI-like_sf"/>
</dbReference>
<reference evidence="2" key="1">
    <citation type="submission" date="2021-01" db="EMBL/GenBank/DDBJ databases">
        <title>Marivirga aurantiaca sp. nov., isolated from intertidal surface sediments.</title>
        <authorList>
            <person name="Zhang M."/>
        </authorList>
    </citation>
    <scope>NUCLEOTIDE SEQUENCE</scope>
    <source>
        <strain evidence="2">S37H4</strain>
    </source>
</reference>
<dbReference type="RefSeq" id="WP_201431207.1">
    <property type="nucleotide sequence ID" value="NZ_JAEQBW010000004.1"/>
</dbReference>
<dbReference type="AlphaFoldDB" id="A0A935C9D6"/>
<feature type="domain" description="Lipid/polyisoprenoid-binding YceI-like" evidence="1">
    <location>
        <begin position="41"/>
        <end position="200"/>
    </location>
</feature>
<keyword evidence="3" id="KW-1185">Reference proteome</keyword>
<evidence type="ECO:0000313" key="2">
    <source>
        <dbReference type="EMBL" id="MBK6265527.1"/>
    </source>
</evidence>
<comment type="caution">
    <text evidence="2">The sequence shown here is derived from an EMBL/GenBank/DDBJ whole genome shotgun (WGS) entry which is preliminary data.</text>
</comment>
<organism evidence="2 3">
    <name type="scientific">Marivirga aurantiaca</name>
    <dbReference type="NCBI Taxonomy" id="2802615"/>
    <lineage>
        <taxon>Bacteria</taxon>
        <taxon>Pseudomonadati</taxon>
        <taxon>Bacteroidota</taxon>
        <taxon>Cytophagia</taxon>
        <taxon>Cytophagales</taxon>
        <taxon>Marivirgaceae</taxon>
        <taxon>Marivirga</taxon>
    </lineage>
</organism>
<dbReference type="Proteomes" id="UP000611723">
    <property type="component" value="Unassembled WGS sequence"/>
</dbReference>
<dbReference type="Gene3D" id="2.40.128.110">
    <property type="entry name" value="Lipid/polyisoprenoid-binding, YceI-like"/>
    <property type="match status" value="1"/>
</dbReference>
<name>A0A935C9D6_9BACT</name>
<dbReference type="SUPFAM" id="SSF101874">
    <property type="entry name" value="YceI-like"/>
    <property type="match status" value="1"/>
</dbReference>
<dbReference type="Pfam" id="PF04264">
    <property type="entry name" value="YceI"/>
    <property type="match status" value="1"/>
</dbReference>
<gene>
    <name evidence="2" type="ORF">JKA74_10805</name>
</gene>
<accession>A0A935C9D6</accession>